<feature type="region of interest" description="Disordered" evidence="1">
    <location>
        <begin position="21"/>
        <end position="47"/>
    </location>
</feature>
<feature type="compositionally biased region" description="Pro residues" evidence="1">
    <location>
        <begin position="413"/>
        <end position="432"/>
    </location>
</feature>
<name>E3MH71_CAERE</name>
<feature type="compositionally biased region" description="Basic and acidic residues" evidence="1">
    <location>
        <begin position="763"/>
        <end position="772"/>
    </location>
</feature>
<evidence type="ECO:0000256" key="1">
    <source>
        <dbReference type="SAM" id="MobiDB-lite"/>
    </source>
</evidence>
<feature type="region of interest" description="Disordered" evidence="1">
    <location>
        <begin position="1089"/>
        <end position="1121"/>
    </location>
</feature>
<dbReference type="InParanoid" id="E3MH71"/>
<keyword evidence="3" id="KW-1185">Reference proteome</keyword>
<feature type="region of interest" description="Disordered" evidence="1">
    <location>
        <begin position="401"/>
        <end position="440"/>
    </location>
</feature>
<feature type="compositionally biased region" description="Basic residues" evidence="1">
    <location>
        <begin position="36"/>
        <end position="46"/>
    </location>
</feature>
<dbReference type="AlphaFoldDB" id="E3MH71"/>
<reference evidence="2" key="1">
    <citation type="submission" date="2007-07" db="EMBL/GenBank/DDBJ databases">
        <title>PCAP assembly of the Caenorhabditis remanei genome.</title>
        <authorList>
            <consortium name="The Caenorhabditis remanei Sequencing Consortium"/>
            <person name="Wilson R.K."/>
        </authorList>
    </citation>
    <scope>NUCLEOTIDE SEQUENCE [LARGE SCALE GENOMIC DNA]</scope>
    <source>
        <strain evidence="2">PB4641</strain>
    </source>
</reference>
<dbReference type="EMBL" id="DS268444">
    <property type="protein sequence ID" value="EFP01775.1"/>
    <property type="molecule type" value="Genomic_DNA"/>
</dbReference>
<dbReference type="HOGENOM" id="CLU_280365_0_0_1"/>
<evidence type="ECO:0000313" key="2">
    <source>
        <dbReference type="EMBL" id="EFP01775.1"/>
    </source>
</evidence>
<dbReference type="Proteomes" id="UP000008281">
    <property type="component" value="Unassembled WGS sequence"/>
</dbReference>
<proteinExistence type="predicted"/>
<gene>
    <name evidence="2" type="ORF">CRE_23379</name>
</gene>
<evidence type="ECO:0000313" key="3">
    <source>
        <dbReference type="Proteomes" id="UP000008281"/>
    </source>
</evidence>
<dbReference type="OrthoDB" id="5911028at2759"/>
<accession>E3MH71</accession>
<protein>
    <submittedName>
        <fullName evidence="2">Uncharacterized protein</fullName>
    </submittedName>
</protein>
<sequence>MKVVCAGSALLMAHSQLRLAHVSSDEDNRPPDIRGPARRFPPRHVPPRTPDIKEVNIKYETFFGVNGAFTWNDIRRFVALESDWPTEMLPRSVFDGSSLRLFVWAGKRPTPTKHWEQVTIRLGPAFDHEAIRKFFLRYARAVLEPSKNGVSRRCPLCASMILCFAVYDHGLRECPFRQVSTVLRFRFLCVNSVAYCYKCNSRSTTHYECTPLPCNGCHSDQHTTATGFCWPDAPPELLTVDEHRLRYNANIVRNQHYTRVRELANNHLLEYRLTSDSPYTEFRGAQQPLRGEIRGLHLYVDTVPPEFPPIEDWEYTDEIVEYPSMVNPEFHHDRQDRIPRFDIESAQYLEAIGRVVTALRANPDAERTIQLPNPPAVNRIPTFQRRIPAPLEMNQIPPVHNQQRVGQQRPAVPIMPHPAPVPEPTRPPPAHQVPPMSSNTQHIHSIGEISTGEDEDNVFQSISDESEGTQGNPESFNNVLTHTQARTESRFSRRFQDTVERLATMEENLRGFQMENPAVTRPPAVARHPADQGSTETAEAISRELRGNSHMIDQLASQLTGLQLKVVNIESRVTLKSAPRGTTFSIQGATKWSSSRRFMGAHVIISMTGPAVANSAAYIIYNSFAKQVFHINERVPAGAEKKVKMVKHQEQWIKDHQGNQVIKERADFPLVAETNSSHFPPTQCQCIPNMLTSSVLHDGDVHCESRRLFQQLALEVHHQFTKRTLQELKSIKIDWFPPKERKVFTHRRENHCDQINMANDVKSPPKRDKKTDEEADNSDSENTPKDSPAAGPSKAIVKVPPKKTRKSQKLDEKSADPSNLEVKLPEQLPAENKDDPDDLIVLNASFGNKKEPSQETQADIESKQHILVTKTNVETIIKMLQVPPECIQSCARLSADMRQIDTTIKRLIESSNSVVKVLQELCTRADTDIHGDREKLWLENMKRVAEINEEVRNTINSFGRSIGRVEGLLTREQPPAVLLPIPPLQGRQDHPTKGNSVNRGCVLCGKPNHPTHVCKTYIKSAERIKRAEEIGICMKCLETIPEEDCGVHNNCPNKHVECRNCLDTFDSPAASNHNQVFCSVKAPLKVKEPAAPSSSRNGSKRPAGKQLHLSGPEKIPRTFWN</sequence>
<feature type="compositionally biased region" description="Basic and acidic residues" evidence="1">
    <location>
        <begin position="23"/>
        <end position="32"/>
    </location>
</feature>
<organism evidence="3">
    <name type="scientific">Caenorhabditis remanei</name>
    <name type="common">Caenorhabditis vulgaris</name>
    <dbReference type="NCBI Taxonomy" id="31234"/>
    <lineage>
        <taxon>Eukaryota</taxon>
        <taxon>Metazoa</taxon>
        <taxon>Ecdysozoa</taxon>
        <taxon>Nematoda</taxon>
        <taxon>Chromadorea</taxon>
        <taxon>Rhabditida</taxon>
        <taxon>Rhabditina</taxon>
        <taxon>Rhabditomorpha</taxon>
        <taxon>Rhabditoidea</taxon>
        <taxon>Rhabditidae</taxon>
        <taxon>Peloderinae</taxon>
        <taxon>Caenorhabditis</taxon>
    </lineage>
</organism>
<feature type="region of interest" description="Disordered" evidence="1">
    <location>
        <begin position="748"/>
        <end position="838"/>
    </location>
</feature>